<keyword evidence="6" id="KW-0408">Iron</keyword>
<accession>A0A432ZDS9</accession>
<reference evidence="8 9" key="1">
    <citation type="journal article" date="2011" name="Front. Microbiol.">
        <title>Genomic signatures of strain selection and enhancement in Bacillus atrophaeus var. globigii, a historical biowarfare simulant.</title>
        <authorList>
            <person name="Gibbons H.S."/>
            <person name="Broomall S.M."/>
            <person name="McNew L.A."/>
            <person name="Daligault H."/>
            <person name="Chapman C."/>
            <person name="Bruce D."/>
            <person name="Karavis M."/>
            <person name="Krepps M."/>
            <person name="McGregor P.A."/>
            <person name="Hong C."/>
            <person name="Park K.H."/>
            <person name="Akmal A."/>
            <person name="Feldman A."/>
            <person name="Lin J.S."/>
            <person name="Chang W.E."/>
            <person name="Higgs B.W."/>
            <person name="Demirev P."/>
            <person name="Lindquist J."/>
            <person name="Liem A."/>
            <person name="Fochler E."/>
            <person name="Read T.D."/>
            <person name="Tapia R."/>
            <person name="Johnson S."/>
            <person name="Bishop-Lilly K.A."/>
            <person name="Detter C."/>
            <person name="Han C."/>
            <person name="Sozhamannan S."/>
            <person name="Rosenzweig C.N."/>
            <person name="Skowronski E.W."/>
        </authorList>
    </citation>
    <scope>NUCLEOTIDE SEQUENCE [LARGE SCALE GENOMIC DNA]</scope>
    <source>
        <strain evidence="8 9">CL-SP19</strain>
    </source>
</reference>
<dbReference type="InterPro" id="IPR005123">
    <property type="entry name" value="Oxoglu/Fe-dep_dioxygenase_dom"/>
</dbReference>
<dbReference type="GO" id="GO:0008198">
    <property type="term" value="F:ferrous iron binding"/>
    <property type="evidence" value="ECO:0007669"/>
    <property type="project" value="TreeGrafter"/>
</dbReference>
<dbReference type="GO" id="GO:0071456">
    <property type="term" value="P:cellular response to hypoxia"/>
    <property type="evidence" value="ECO:0007669"/>
    <property type="project" value="TreeGrafter"/>
</dbReference>
<evidence type="ECO:0000256" key="1">
    <source>
        <dbReference type="ARBA" id="ARBA00001961"/>
    </source>
</evidence>
<dbReference type="InterPro" id="IPR006620">
    <property type="entry name" value="Pro_4_hyd_alph"/>
</dbReference>
<comment type="caution">
    <text evidence="8">The sequence shown here is derived from an EMBL/GenBank/DDBJ whole genome shotgun (WGS) entry which is preliminary data.</text>
</comment>
<feature type="domain" description="Fe2OG dioxygenase" evidence="7">
    <location>
        <begin position="96"/>
        <end position="197"/>
    </location>
</feature>
<evidence type="ECO:0000313" key="9">
    <source>
        <dbReference type="Proteomes" id="UP000287908"/>
    </source>
</evidence>
<dbReference type="GO" id="GO:0031543">
    <property type="term" value="F:peptidyl-proline dioxygenase activity"/>
    <property type="evidence" value="ECO:0007669"/>
    <property type="project" value="TreeGrafter"/>
</dbReference>
<dbReference type="PANTHER" id="PTHR12907">
    <property type="entry name" value="EGL NINE HOMOLOG-RELATED"/>
    <property type="match status" value="1"/>
</dbReference>
<keyword evidence="4" id="KW-0223">Dioxygenase</keyword>
<evidence type="ECO:0000259" key="7">
    <source>
        <dbReference type="PROSITE" id="PS51471"/>
    </source>
</evidence>
<gene>
    <name evidence="8" type="ORF">CWI81_07935</name>
</gene>
<sequence>MPLEAHLEDILNNLSQQGYCVVPGFLNGDLSQQLYQHAVEIPSQFWNTAAIGRAQQQTINTMVRTDRIYWLSLHQPIQKLYLNIMESLRTAINRDLFLGLFDYECHFAHYPDGAFYKKHLDAFKGRSNRKLTTVLYLNDGWLDEHGGQLVIYGKRGEVLETVKPERGTLVVFLSDKFVHEVLPSRRDRLSITGWFRLNSSLSGVIDPPR</sequence>
<evidence type="ECO:0000256" key="4">
    <source>
        <dbReference type="ARBA" id="ARBA00022964"/>
    </source>
</evidence>
<evidence type="ECO:0000256" key="2">
    <source>
        <dbReference type="ARBA" id="ARBA00022723"/>
    </source>
</evidence>
<dbReference type="Proteomes" id="UP000287908">
    <property type="component" value="Unassembled WGS sequence"/>
</dbReference>
<keyword evidence="5" id="KW-0560">Oxidoreductase</keyword>
<evidence type="ECO:0000313" key="8">
    <source>
        <dbReference type="EMBL" id="RUO76040.1"/>
    </source>
</evidence>
<evidence type="ECO:0000256" key="6">
    <source>
        <dbReference type="ARBA" id="ARBA00023004"/>
    </source>
</evidence>
<keyword evidence="9" id="KW-1185">Reference proteome</keyword>
<dbReference type="InterPro" id="IPR044862">
    <property type="entry name" value="Pro_4_hyd_alph_FE2OG_OXY"/>
</dbReference>
<dbReference type="RefSeq" id="WP_126784763.1">
    <property type="nucleotide sequence ID" value="NZ_PIQF01000002.1"/>
</dbReference>
<dbReference type="AlphaFoldDB" id="A0A432ZDS9"/>
<dbReference type="Gene3D" id="2.60.120.620">
    <property type="entry name" value="q2cbj1_9rhob like domain"/>
    <property type="match status" value="1"/>
</dbReference>
<dbReference type="SMART" id="SM00702">
    <property type="entry name" value="P4Hc"/>
    <property type="match status" value="1"/>
</dbReference>
<dbReference type="PANTHER" id="PTHR12907:SF26">
    <property type="entry name" value="HIF PROLYL HYDROXYLASE, ISOFORM C"/>
    <property type="match status" value="1"/>
</dbReference>
<keyword evidence="3" id="KW-0847">Vitamin C</keyword>
<dbReference type="PROSITE" id="PS51471">
    <property type="entry name" value="FE2OG_OXY"/>
    <property type="match status" value="1"/>
</dbReference>
<evidence type="ECO:0000256" key="5">
    <source>
        <dbReference type="ARBA" id="ARBA00023002"/>
    </source>
</evidence>
<evidence type="ECO:0000256" key="3">
    <source>
        <dbReference type="ARBA" id="ARBA00022896"/>
    </source>
</evidence>
<dbReference type="GO" id="GO:0031418">
    <property type="term" value="F:L-ascorbic acid binding"/>
    <property type="evidence" value="ECO:0007669"/>
    <property type="project" value="UniProtKB-KW"/>
</dbReference>
<protein>
    <submittedName>
        <fullName evidence="8">Proline hydroxylase</fullName>
    </submittedName>
</protein>
<dbReference type="OrthoDB" id="9783171at2"/>
<dbReference type="Pfam" id="PF13640">
    <property type="entry name" value="2OG-FeII_Oxy_3"/>
    <property type="match status" value="1"/>
</dbReference>
<keyword evidence="2" id="KW-0479">Metal-binding</keyword>
<dbReference type="EMBL" id="PIQF01000002">
    <property type="protein sequence ID" value="RUO76040.1"/>
    <property type="molecule type" value="Genomic_DNA"/>
</dbReference>
<organism evidence="8 9">
    <name type="scientific">Idiomarina seosinensis</name>
    <dbReference type="NCBI Taxonomy" id="281739"/>
    <lineage>
        <taxon>Bacteria</taxon>
        <taxon>Pseudomonadati</taxon>
        <taxon>Pseudomonadota</taxon>
        <taxon>Gammaproteobacteria</taxon>
        <taxon>Alteromonadales</taxon>
        <taxon>Idiomarinaceae</taxon>
        <taxon>Idiomarina</taxon>
    </lineage>
</organism>
<comment type="cofactor">
    <cofactor evidence="1">
        <name>L-ascorbate</name>
        <dbReference type="ChEBI" id="CHEBI:38290"/>
    </cofactor>
</comment>
<dbReference type="InterPro" id="IPR051559">
    <property type="entry name" value="HIF_prolyl_hydroxylases"/>
</dbReference>
<name>A0A432ZDS9_9GAMM</name>
<proteinExistence type="predicted"/>